<evidence type="ECO:0000259" key="6">
    <source>
        <dbReference type="Pfam" id="PF04932"/>
    </source>
</evidence>
<evidence type="ECO:0000313" key="8">
    <source>
        <dbReference type="Proteomes" id="UP000663923"/>
    </source>
</evidence>
<feature type="transmembrane region" description="Helical" evidence="5">
    <location>
        <begin position="89"/>
        <end position="108"/>
    </location>
</feature>
<keyword evidence="8" id="KW-1185">Reference proteome</keyword>
<feature type="transmembrane region" description="Helical" evidence="5">
    <location>
        <begin position="114"/>
        <end position="137"/>
    </location>
</feature>
<dbReference type="EMBL" id="CP071794">
    <property type="protein sequence ID" value="QTD55883.1"/>
    <property type="molecule type" value="Genomic_DNA"/>
</dbReference>
<evidence type="ECO:0000256" key="2">
    <source>
        <dbReference type="ARBA" id="ARBA00022692"/>
    </source>
</evidence>
<feature type="transmembrane region" description="Helical" evidence="5">
    <location>
        <begin position="384"/>
        <end position="400"/>
    </location>
</feature>
<keyword evidence="4 5" id="KW-0472">Membrane</keyword>
<reference evidence="7 8" key="1">
    <citation type="submission" date="2021-03" db="EMBL/GenBank/DDBJ databases">
        <title>Complete genome of Parasphingorhabdus_sp.JHSY0214.</title>
        <authorList>
            <person name="Yoo J.H."/>
            <person name="Bae J.W."/>
        </authorList>
    </citation>
    <scope>NUCLEOTIDE SEQUENCE [LARGE SCALE GENOMIC DNA]</scope>
    <source>
        <strain evidence="7 8">JHSY0214</strain>
    </source>
</reference>
<dbReference type="InterPro" id="IPR007016">
    <property type="entry name" value="O-antigen_ligase-rel_domated"/>
</dbReference>
<dbReference type="Proteomes" id="UP000663923">
    <property type="component" value="Chromosome"/>
</dbReference>
<organism evidence="7 8">
    <name type="scientific">Parasphingorhabdus cellanae</name>
    <dbReference type="NCBI Taxonomy" id="2806553"/>
    <lineage>
        <taxon>Bacteria</taxon>
        <taxon>Pseudomonadati</taxon>
        <taxon>Pseudomonadota</taxon>
        <taxon>Alphaproteobacteria</taxon>
        <taxon>Sphingomonadales</taxon>
        <taxon>Sphingomonadaceae</taxon>
        <taxon>Parasphingorhabdus</taxon>
    </lineage>
</organism>
<evidence type="ECO:0000256" key="1">
    <source>
        <dbReference type="ARBA" id="ARBA00004141"/>
    </source>
</evidence>
<dbReference type="RefSeq" id="WP_207987707.1">
    <property type="nucleotide sequence ID" value="NZ_CP071794.1"/>
</dbReference>
<feature type="transmembrane region" description="Helical" evidence="5">
    <location>
        <begin position="348"/>
        <end position="372"/>
    </location>
</feature>
<feature type="transmembrane region" description="Helical" evidence="5">
    <location>
        <begin position="260"/>
        <end position="280"/>
    </location>
</feature>
<dbReference type="PANTHER" id="PTHR37422:SF13">
    <property type="entry name" value="LIPOPOLYSACCHARIDE BIOSYNTHESIS PROTEIN PA4999-RELATED"/>
    <property type="match status" value="1"/>
</dbReference>
<dbReference type="Pfam" id="PF04932">
    <property type="entry name" value="Wzy_C"/>
    <property type="match status" value="1"/>
</dbReference>
<dbReference type="GO" id="GO:0016874">
    <property type="term" value="F:ligase activity"/>
    <property type="evidence" value="ECO:0007669"/>
    <property type="project" value="UniProtKB-KW"/>
</dbReference>
<accession>A0ABX7T2U8</accession>
<name>A0ABX7T2U8_9SPHN</name>
<keyword evidence="2 5" id="KW-0812">Transmembrane</keyword>
<feature type="transmembrane region" description="Helical" evidence="5">
    <location>
        <begin position="191"/>
        <end position="209"/>
    </location>
</feature>
<feature type="transmembrane region" description="Helical" evidence="5">
    <location>
        <begin position="216"/>
        <end position="232"/>
    </location>
</feature>
<feature type="domain" description="O-antigen ligase-related" evidence="6">
    <location>
        <begin position="222"/>
        <end position="364"/>
    </location>
</feature>
<feature type="transmembrane region" description="Helical" evidence="5">
    <location>
        <begin position="149"/>
        <end position="171"/>
    </location>
</feature>
<feature type="transmembrane region" description="Helical" evidence="5">
    <location>
        <begin position="406"/>
        <end position="423"/>
    </location>
</feature>
<comment type="subcellular location">
    <subcellularLocation>
        <location evidence="1">Membrane</location>
        <topology evidence="1">Multi-pass membrane protein</topology>
    </subcellularLocation>
</comment>
<keyword evidence="3 5" id="KW-1133">Transmembrane helix</keyword>
<keyword evidence="7" id="KW-0436">Ligase</keyword>
<gene>
    <name evidence="7" type="ORF">J4G78_17135</name>
</gene>
<feature type="transmembrane region" description="Helical" evidence="5">
    <location>
        <begin position="55"/>
        <end position="77"/>
    </location>
</feature>
<protein>
    <submittedName>
        <fullName evidence="7">O-antigen ligase family protein</fullName>
    </submittedName>
</protein>
<sequence>MTHQTNSQKRIDNNTNLLNWLSKYWLIALVSIPLVRVLMLTSFDGSFSQWQVSARLFFLPSLFLEMGIFILAVLNGLNLTRSFGKLPFAAKLALGSWLVILCGATVLSDAIPDLAIRAAMFWITHVLFFAAVAHLMAKSKGVSFNAENFLVILPATSAMVGLLIMLFVFWTGLDSNFNWAEHLPGYANLRHTGYIFAPAIALSLGHLAARPTQSPLIHIGLIIFNTGIMLWLGSRGPVFGLLFGLGVCTLCFHQMRNAQFWIRGSIAMTAAAFLSLMLPIPKDSLFGALRRLWDSSTGEASITSGRLDFWIETVGLISHKPFFGYGAHNFQFVSEHANGMFKHPHQSILQFFFDWGLIGGGLFVFLLSLIAFKSFVSSDCAPHIKLISAMLVSTMFGFSLVDGIFFYPYTIAIFIVFLLWPVIDGQRNEHRSPAS</sequence>
<evidence type="ECO:0000313" key="7">
    <source>
        <dbReference type="EMBL" id="QTD55883.1"/>
    </source>
</evidence>
<feature type="transmembrane region" description="Helical" evidence="5">
    <location>
        <begin position="238"/>
        <end position="253"/>
    </location>
</feature>
<evidence type="ECO:0000256" key="3">
    <source>
        <dbReference type="ARBA" id="ARBA00022989"/>
    </source>
</evidence>
<evidence type="ECO:0000256" key="5">
    <source>
        <dbReference type="SAM" id="Phobius"/>
    </source>
</evidence>
<dbReference type="InterPro" id="IPR051533">
    <property type="entry name" value="WaaL-like"/>
</dbReference>
<evidence type="ECO:0000256" key="4">
    <source>
        <dbReference type="ARBA" id="ARBA00023136"/>
    </source>
</evidence>
<proteinExistence type="predicted"/>
<feature type="transmembrane region" description="Helical" evidence="5">
    <location>
        <begin position="21"/>
        <end position="43"/>
    </location>
</feature>
<dbReference type="PANTHER" id="PTHR37422">
    <property type="entry name" value="TEICHURONIC ACID BIOSYNTHESIS PROTEIN TUAE"/>
    <property type="match status" value="1"/>
</dbReference>